<organism evidence="4 5">
    <name type="scientific">Immersiella caudata</name>
    <dbReference type="NCBI Taxonomy" id="314043"/>
    <lineage>
        <taxon>Eukaryota</taxon>
        <taxon>Fungi</taxon>
        <taxon>Dikarya</taxon>
        <taxon>Ascomycota</taxon>
        <taxon>Pezizomycotina</taxon>
        <taxon>Sordariomycetes</taxon>
        <taxon>Sordariomycetidae</taxon>
        <taxon>Sordariales</taxon>
        <taxon>Lasiosphaeriaceae</taxon>
        <taxon>Immersiella</taxon>
    </lineage>
</organism>
<evidence type="ECO:0000256" key="3">
    <source>
        <dbReference type="SAM" id="MobiDB-lite"/>
    </source>
</evidence>
<comment type="caution">
    <text evidence="4">The sequence shown here is derived from an EMBL/GenBank/DDBJ whole genome shotgun (WGS) entry which is preliminary data.</text>
</comment>
<dbReference type="GO" id="GO:0016491">
    <property type="term" value="F:oxidoreductase activity"/>
    <property type="evidence" value="ECO:0007669"/>
    <property type="project" value="UniProtKB-KW"/>
</dbReference>
<dbReference type="InterPro" id="IPR002347">
    <property type="entry name" value="SDR_fam"/>
</dbReference>
<dbReference type="PANTHER" id="PTHR24320:SF148">
    <property type="entry name" value="NAD(P)-BINDING ROSSMANN-FOLD SUPERFAMILY PROTEIN"/>
    <property type="match status" value="1"/>
</dbReference>
<evidence type="ECO:0000256" key="2">
    <source>
        <dbReference type="ARBA" id="ARBA00023002"/>
    </source>
</evidence>
<dbReference type="PANTHER" id="PTHR24320">
    <property type="entry name" value="RETINOL DEHYDROGENASE"/>
    <property type="match status" value="1"/>
</dbReference>
<dbReference type="Pfam" id="PF00106">
    <property type="entry name" value="adh_short"/>
    <property type="match status" value="1"/>
</dbReference>
<feature type="region of interest" description="Disordered" evidence="3">
    <location>
        <begin position="292"/>
        <end position="313"/>
    </location>
</feature>
<gene>
    <name evidence="4" type="ORF">B0T14DRAFT_426089</name>
</gene>
<protein>
    <recommendedName>
        <fullName evidence="6">Short-chain dehydrogenase/reductase</fullName>
    </recommendedName>
</protein>
<keyword evidence="2" id="KW-0560">Oxidoreductase</keyword>
<dbReference type="SUPFAM" id="SSF51735">
    <property type="entry name" value="NAD(P)-binding Rossmann-fold domains"/>
    <property type="match status" value="1"/>
</dbReference>
<evidence type="ECO:0000256" key="1">
    <source>
        <dbReference type="ARBA" id="ARBA00006484"/>
    </source>
</evidence>
<sequence>MSTTAKAIVATGASSGLGFEVIKQLLSQSAQPYNFILGVRNVEKTQAAFNSLNFDRAFHTLTLLPLDLSNLPTVVTFAAQTLSTLASANLSYLFLNAAISEPAGPAEPPRTTNPNDSRWSKTYIVNHLSQHLLTHFFHPKLIHSQSRIVITSSASFREVEDPSAFEHNLLAGSGTPGRKLYAETKFVQLLGAHWWRRNLQGTGCVVVAVSPGLVPATNIGTGMGVDFTMDWPGAREIGDGAASIIEAFRRDDFPENADQVFLTSWGEWWGRDVLEKTLDRELQDRWCPGKEKIEEDELAGGGSFLHTRNRSNS</sequence>
<evidence type="ECO:0008006" key="6">
    <source>
        <dbReference type="Google" id="ProtNLM"/>
    </source>
</evidence>
<accession>A0AA40C2C5</accession>
<dbReference type="Proteomes" id="UP001175000">
    <property type="component" value="Unassembled WGS sequence"/>
</dbReference>
<dbReference type="EMBL" id="JAULSU010000003">
    <property type="protein sequence ID" value="KAK0622430.1"/>
    <property type="molecule type" value="Genomic_DNA"/>
</dbReference>
<name>A0AA40C2C5_9PEZI</name>
<evidence type="ECO:0000313" key="5">
    <source>
        <dbReference type="Proteomes" id="UP001175000"/>
    </source>
</evidence>
<proteinExistence type="inferred from homology"/>
<dbReference type="InterPro" id="IPR036291">
    <property type="entry name" value="NAD(P)-bd_dom_sf"/>
</dbReference>
<evidence type="ECO:0000313" key="4">
    <source>
        <dbReference type="EMBL" id="KAK0622430.1"/>
    </source>
</evidence>
<dbReference type="AlphaFoldDB" id="A0AA40C2C5"/>
<keyword evidence="5" id="KW-1185">Reference proteome</keyword>
<dbReference type="Gene3D" id="3.40.50.720">
    <property type="entry name" value="NAD(P)-binding Rossmann-like Domain"/>
    <property type="match status" value="1"/>
</dbReference>
<reference evidence="4" key="1">
    <citation type="submission" date="2023-06" db="EMBL/GenBank/DDBJ databases">
        <title>Genome-scale phylogeny and comparative genomics of the fungal order Sordariales.</title>
        <authorList>
            <consortium name="Lawrence Berkeley National Laboratory"/>
            <person name="Hensen N."/>
            <person name="Bonometti L."/>
            <person name="Westerberg I."/>
            <person name="Brannstrom I.O."/>
            <person name="Guillou S."/>
            <person name="Cros-Aarteil S."/>
            <person name="Calhoun S."/>
            <person name="Haridas S."/>
            <person name="Kuo A."/>
            <person name="Mondo S."/>
            <person name="Pangilinan J."/>
            <person name="Riley R."/>
            <person name="Labutti K."/>
            <person name="Andreopoulos B."/>
            <person name="Lipzen A."/>
            <person name="Chen C."/>
            <person name="Yanf M."/>
            <person name="Daum C."/>
            <person name="Ng V."/>
            <person name="Clum A."/>
            <person name="Steindorff A."/>
            <person name="Ohm R."/>
            <person name="Martin F."/>
            <person name="Silar P."/>
            <person name="Natvig D."/>
            <person name="Lalanne C."/>
            <person name="Gautier V."/>
            <person name="Ament-Velasquez S.L."/>
            <person name="Kruys A."/>
            <person name="Hutchinson M.I."/>
            <person name="Powell A.J."/>
            <person name="Barry K."/>
            <person name="Miller A.N."/>
            <person name="Grigoriev I.V."/>
            <person name="Debuchy R."/>
            <person name="Gladieux P."/>
            <person name="Thoren M.H."/>
            <person name="Johannesson H."/>
        </authorList>
    </citation>
    <scope>NUCLEOTIDE SEQUENCE</scope>
    <source>
        <strain evidence="4">CBS 606.72</strain>
    </source>
</reference>
<comment type="similarity">
    <text evidence="1">Belongs to the short-chain dehydrogenases/reductases (SDR) family.</text>
</comment>